<evidence type="ECO:0000313" key="4">
    <source>
        <dbReference type="EMBL" id="PSL45052.1"/>
    </source>
</evidence>
<dbReference type="PANTHER" id="PTHR43861:SF1">
    <property type="entry name" value="TRANS-ACONITATE 2-METHYLTRANSFERASE"/>
    <property type="match status" value="1"/>
</dbReference>
<dbReference type="InterPro" id="IPR029063">
    <property type="entry name" value="SAM-dependent_MTases_sf"/>
</dbReference>
<dbReference type="PANTHER" id="PTHR43861">
    <property type="entry name" value="TRANS-ACONITATE 2-METHYLTRANSFERASE-RELATED"/>
    <property type="match status" value="1"/>
</dbReference>
<dbReference type="InterPro" id="IPR041698">
    <property type="entry name" value="Methyltransf_25"/>
</dbReference>
<feature type="domain" description="Methyltransferase" evidence="3">
    <location>
        <begin position="39"/>
        <end position="134"/>
    </location>
</feature>
<dbReference type="RefSeq" id="WP_106588703.1">
    <property type="nucleotide sequence ID" value="NZ_PYAV01000007.1"/>
</dbReference>
<evidence type="ECO:0000256" key="2">
    <source>
        <dbReference type="ARBA" id="ARBA00022679"/>
    </source>
</evidence>
<dbReference type="OrthoDB" id="9811589at2"/>
<dbReference type="Proteomes" id="UP000242310">
    <property type="component" value="Unassembled WGS sequence"/>
</dbReference>
<dbReference type="Gene3D" id="2.20.25.110">
    <property type="entry name" value="S-adenosyl-L-methionine-dependent methyltransferases"/>
    <property type="match status" value="1"/>
</dbReference>
<name>A0A2P8HFP8_9BACI</name>
<evidence type="ECO:0000256" key="1">
    <source>
        <dbReference type="ARBA" id="ARBA00022603"/>
    </source>
</evidence>
<keyword evidence="5" id="KW-1185">Reference proteome</keyword>
<protein>
    <submittedName>
        <fullName evidence="4">Methyltransferase family protein</fullName>
    </submittedName>
</protein>
<evidence type="ECO:0000313" key="5">
    <source>
        <dbReference type="Proteomes" id="UP000242310"/>
    </source>
</evidence>
<comment type="caution">
    <text evidence="4">The sequence shown here is derived from an EMBL/GenBank/DDBJ whole genome shotgun (WGS) entry which is preliminary data.</text>
</comment>
<dbReference type="CDD" id="cd02440">
    <property type="entry name" value="AdoMet_MTases"/>
    <property type="match status" value="1"/>
</dbReference>
<dbReference type="AlphaFoldDB" id="A0A2P8HFP8"/>
<keyword evidence="1 4" id="KW-0489">Methyltransferase</keyword>
<gene>
    <name evidence="4" type="ORF">B0H94_10757</name>
</gene>
<evidence type="ECO:0000259" key="3">
    <source>
        <dbReference type="Pfam" id="PF13649"/>
    </source>
</evidence>
<dbReference type="Gene3D" id="3.40.50.150">
    <property type="entry name" value="Vaccinia Virus protein VP39"/>
    <property type="match status" value="1"/>
</dbReference>
<organism evidence="4 5">
    <name type="scientific">Salsuginibacillus halophilus</name>
    <dbReference type="NCBI Taxonomy" id="517424"/>
    <lineage>
        <taxon>Bacteria</taxon>
        <taxon>Bacillati</taxon>
        <taxon>Bacillota</taxon>
        <taxon>Bacilli</taxon>
        <taxon>Bacillales</taxon>
        <taxon>Bacillaceae</taxon>
        <taxon>Salsuginibacillus</taxon>
    </lineage>
</organism>
<dbReference type="Pfam" id="PF13649">
    <property type="entry name" value="Methyltransf_25"/>
    <property type="match status" value="1"/>
</dbReference>
<dbReference type="SUPFAM" id="SSF53335">
    <property type="entry name" value="S-adenosyl-L-methionine-dependent methyltransferases"/>
    <property type="match status" value="1"/>
</dbReference>
<sequence length="242" mass="27432">MYERLSWIYDDLMEDAPYQAWAERVKTSLLKHEQAVNHVLDLGCGTGTMMLLLLDEGYHVTGVDLSAEMLAAAQGKAAAHGYEPPLFAQDMRALEGLGTYDAVMAWCDTLNYAGDETDVERVFSGVKAHLKPGGLFLFDVHTPYKMTEVFPGTSFADASEDVTVIWNVFTGEDPLSVEHELTFFEEHPSGLYERSDETHMQRTFQPEEYRRLLEAQGFSRVHYEADHPDEAVAERFFFTAER</sequence>
<accession>A0A2P8HFP8</accession>
<keyword evidence="2 4" id="KW-0808">Transferase</keyword>
<reference evidence="4 5" key="1">
    <citation type="submission" date="2018-03" db="EMBL/GenBank/DDBJ databases">
        <title>Genomic Encyclopedia of Type Strains, Phase III (KMG-III): the genomes of soil and plant-associated and newly described type strains.</title>
        <authorList>
            <person name="Whitman W."/>
        </authorList>
    </citation>
    <scope>NUCLEOTIDE SEQUENCE [LARGE SCALE GENOMIC DNA]</scope>
    <source>
        <strain evidence="4 5">CGMCC 1.07653</strain>
    </source>
</reference>
<proteinExistence type="predicted"/>
<dbReference type="GO" id="GO:0032259">
    <property type="term" value="P:methylation"/>
    <property type="evidence" value="ECO:0007669"/>
    <property type="project" value="UniProtKB-KW"/>
</dbReference>
<dbReference type="EMBL" id="PYAV01000007">
    <property type="protein sequence ID" value="PSL45052.1"/>
    <property type="molecule type" value="Genomic_DNA"/>
</dbReference>
<dbReference type="GO" id="GO:0008168">
    <property type="term" value="F:methyltransferase activity"/>
    <property type="evidence" value="ECO:0007669"/>
    <property type="project" value="UniProtKB-KW"/>
</dbReference>